<comment type="caution">
    <text evidence="2">The sequence shown here is derived from an EMBL/GenBank/DDBJ whole genome shotgun (WGS) entry which is preliminary data.</text>
</comment>
<reference evidence="2 3" key="1">
    <citation type="submission" date="2015-03" db="EMBL/GenBank/DDBJ databases">
        <title>Genome sequence of Pseudoalteromonas aurantia.</title>
        <authorList>
            <person name="Xie B.-B."/>
            <person name="Rong J.-C."/>
            <person name="Qin Q.-L."/>
            <person name="Zhang Y.-Z."/>
        </authorList>
    </citation>
    <scope>NUCLEOTIDE SEQUENCE [LARGE SCALE GENOMIC DNA]</scope>
    <source>
        <strain evidence="2 3">208</strain>
    </source>
</reference>
<dbReference type="RefSeq" id="WP_192507879.1">
    <property type="nucleotide sequence ID" value="NZ_AQGV01000012.1"/>
</dbReference>
<organism evidence="2 3">
    <name type="scientific">Pseudoalteromonas aurantia 208</name>
    <dbReference type="NCBI Taxonomy" id="1314867"/>
    <lineage>
        <taxon>Bacteria</taxon>
        <taxon>Pseudomonadati</taxon>
        <taxon>Pseudomonadota</taxon>
        <taxon>Gammaproteobacteria</taxon>
        <taxon>Alteromonadales</taxon>
        <taxon>Pseudoalteromonadaceae</taxon>
        <taxon>Pseudoalteromonas</taxon>
    </lineage>
</organism>
<evidence type="ECO:0008006" key="4">
    <source>
        <dbReference type="Google" id="ProtNLM"/>
    </source>
</evidence>
<feature type="transmembrane region" description="Helical" evidence="1">
    <location>
        <begin position="53"/>
        <end position="73"/>
    </location>
</feature>
<keyword evidence="1" id="KW-1133">Transmembrane helix</keyword>
<evidence type="ECO:0000313" key="3">
    <source>
        <dbReference type="Proteomes" id="UP000615755"/>
    </source>
</evidence>
<evidence type="ECO:0000256" key="1">
    <source>
        <dbReference type="SAM" id="Phobius"/>
    </source>
</evidence>
<dbReference type="Proteomes" id="UP000615755">
    <property type="component" value="Unassembled WGS sequence"/>
</dbReference>
<evidence type="ECO:0000313" key="2">
    <source>
        <dbReference type="EMBL" id="MBE0368630.1"/>
    </source>
</evidence>
<keyword evidence="1" id="KW-0472">Membrane</keyword>
<keyword evidence="1" id="KW-0812">Transmembrane</keyword>
<accession>A0ABR9EED1</accession>
<protein>
    <recommendedName>
        <fullName evidence="4">DUF3325 domain-containing protein</fullName>
    </recommendedName>
</protein>
<dbReference type="EMBL" id="AQGV01000012">
    <property type="protein sequence ID" value="MBE0368630.1"/>
    <property type="molecule type" value="Genomic_DNA"/>
</dbReference>
<keyword evidence="3" id="KW-1185">Reference proteome</keyword>
<feature type="transmembrane region" description="Helical" evidence="1">
    <location>
        <begin position="106"/>
        <end position="124"/>
    </location>
</feature>
<sequence length="125" mass="13825">MEVLLYIAACLLIAVSGAHSYLGERYILSRLFKRDNLPKLFGGTEFTRHTLRFAWHLTSIAWCGFAAILFVLAQPSITKAAIANIIMATFTLHFLMALLGSKAKHLSWLVFLLVALCSTLAVQIG</sequence>
<gene>
    <name evidence="2" type="ORF">PAUR_a2278</name>
</gene>
<name>A0ABR9EED1_9GAMM</name>
<proteinExistence type="predicted"/>
<feature type="transmembrane region" description="Helical" evidence="1">
    <location>
        <begin position="80"/>
        <end position="100"/>
    </location>
</feature>